<keyword evidence="7" id="KW-0003">3Fe-4S</keyword>
<comment type="function">
    <text evidence="8">Ferredoxins are iron-sulfur proteins that transfer electrons in a wide variety of metabolic reactions.</text>
</comment>
<dbReference type="Proteomes" id="UP000590647">
    <property type="component" value="Unassembled WGS sequence"/>
</dbReference>
<dbReference type="InterPro" id="IPR051269">
    <property type="entry name" value="Fe-S_cluster_ET"/>
</dbReference>
<dbReference type="Gene3D" id="3.30.70.20">
    <property type="match status" value="1"/>
</dbReference>
<dbReference type="Pfam" id="PF13370">
    <property type="entry name" value="Fer4_13"/>
    <property type="match status" value="1"/>
</dbReference>
<accession>A0A7W9LQS2</accession>
<keyword evidence="4 8" id="KW-0249">Electron transport</keyword>
<dbReference type="RefSeq" id="WP_184980270.1">
    <property type="nucleotide sequence ID" value="NZ_JACHNE010000001.1"/>
</dbReference>
<reference evidence="10 11" key="1">
    <citation type="submission" date="2020-08" db="EMBL/GenBank/DDBJ databases">
        <title>Sequencing the genomes of 1000 actinobacteria strains.</title>
        <authorList>
            <person name="Klenk H.-P."/>
        </authorList>
    </citation>
    <scope>NUCLEOTIDE SEQUENCE [LARGE SCALE GENOMIC DNA]</scope>
    <source>
        <strain evidence="10 11">DSM 40084</strain>
    </source>
</reference>
<gene>
    <name evidence="10" type="ORF">HDA41_000546</name>
</gene>
<evidence type="ECO:0000313" key="10">
    <source>
        <dbReference type="EMBL" id="MBB5792582.1"/>
    </source>
</evidence>
<dbReference type="GO" id="GO:0009055">
    <property type="term" value="F:electron transfer activity"/>
    <property type="evidence" value="ECO:0007669"/>
    <property type="project" value="UniProtKB-UniRule"/>
</dbReference>
<comment type="cofactor">
    <cofactor evidence="1">
        <name>[3Fe-4S] cluster</name>
        <dbReference type="ChEBI" id="CHEBI:21137"/>
    </cofactor>
</comment>
<dbReference type="InterPro" id="IPR017896">
    <property type="entry name" value="4Fe4S_Fe-S-bd"/>
</dbReference>
<keyword evidence="11" id="KW-1185">Reference proteome</keyword>
<keyword evidence="6 8" id="KW-0411">Iron-sulfur</keyword>
<dbReference type="AlphaFoldDB" id="A0A7W9LQS2"/>
<dbReference type="PANTHER" id="PTHR36923">
    <property type="entry name" value="FERREDOXIN"/>
    <property type="match status" value="1"/>
</dbReference>
<dbReference type="PANTHER" id="PTHR36923:SF3">
    <property type="entry name" value="FERREDOXIN"/>
    <property type="match status" value="1"/>
</dbReference>
<proteinExistence type="predicted"/>
<feature type="domain" description="4Fe-4S ferredoxin-type" evidence="9">
    <location>
        <begin position="8"/>
        <end position="36"/>
    </location>
</feature>
<dbReference type="InterPro" id="IPR001080">
    <property type="entry name" value="3Fe4S_ferredoxin"/>
</dbReference>
<evidence type="ECO:0000259" key="9">
    <source>
        <dbReference type="PROSITE" id="PS51379"/>
    </source>
</evidence>
<dbReference type="EMBL" id="JACHNE010000001">
    <property type="protein sequence ID" value="MBB5792582.1"/>
    <property type="molecule type" value="Genomic_DNA"/>
</dbReference>
<name>A0A7W9LQS2_9ACTN</name>
<comment type="caution">
    <text evidence="10">The sequence shown here is derived from an EMBL/GenBank/DDBJ whole genome shotgun (WGS) entry which is preliminary data.</text>
</comment>
<evidence type="ECO:0000256" key="2">
    <source>
        <dbReference type="ARBA" id="ARBA00022448"/>
    </source>
</evidence>
<evidence type="ECO:0000256" key="4">
    <source>
        <dbReference type="ARBA" id="ARBA00022982"/>
    </source>
</evidence>
<dbReference type="PROSITE" id="PS51379">
    <property type="entry name" value="4FE4S_FER_2"/>
    <property type="match status" value="1"/>
</dbReference>
<evidence type="ECO:0000256" key="5">
    <source>
        <dbReference type="ARBA" id="ARBA00023004"/>
    </source>
</evidence>
<dbReference type="GO" id="GO:0005506">
    <property type="term" value="F:iron ion binding"/>
    <property type="evidence" value="ECO:0007669"/>
    <property type="project" value="UniProtKB-UniRule"/>
</dbReference>
<evidence type="ECO:0000256" key="8">
    <source>
        <dbReference type="RuleBase" id="RU368020"/>
    </source>
</evidence>
<evidence type="ECO:0000256" key="6">
    <source>
        <dbReference type="ARBA" id="ARBA00023014"/>
    </source>
</evidence>
<evidence type="ECO:0000313" key="11">
    <source>
        <dbReference type="Proteomes" id="UP000590647"/>
    </source>
</evidence>
<keyword evidence="2 8" id="KW-0813">Transport</keyword>
<organism evidence="10 11">
    <name type="scientific">Streptomyces caelestis</name>
    <dbReference type="NCBI Taxonomy" id="36816"/>
    <lineage>
        <taxon>Bacteria</taxon>
        <taxon>Bacillati</taxon>
        <taxon>Actinomycetota</taxon>
        <taxon>Actinomycetes</taxon>
        <taxon>Kitasatosporales</taxon>
        <taxon>Streptomycetaceae</taxon>
        <taxon>Streptomyces</taxon>
    </lineage>
</organism>
<evidence type="ECO:0000256" key="7">
    <source>
        <dbReference type="ARBA" id="ARBA00023291"/>
    </source>
</evidence>
<evidence type="ECO:0000256" key="1">
    <source>
        <dbReference type="ARBA" id="ARBA00001927"/>
    </source>
</evidence>
<sequence length="77" mass="8030">MSDPREPLRLSVDRDRCAGAGMCALTAPEVFDQDDEEGLVVLVRPAPAPEHRAVARMAVGLCPAGAIAVHSPDSPAP</sequence>
<dbReference type="PRINTS" id="PR00352">
    <property type="entry name" value="3FE4SFRDOXIN"/>
</dbReference>
<keyword evidence="3 8" id="KW-0479">Metal-binding</keyword>
<evidence type="ECO:0000256" key="3">
    <source>
        <dbReference type="ARBA" id="ARBA00022723"/>
    </source>
</evidence>
<keyword evidence="5 8" id="KW-0408">Iron</keyword>
<dbReference type="GO" id="GO:0051538">
    <property type="term" value="F:3 iron, 4 sulfur cluster binding"/>
    <property type="evidence" value="ECO:0007669"/>
    <property type="project" value="UniProtKB-KW"/>
</dbReference>
<protein>
    <recommendedName>
        <fullName evidence="8">Ferredoxin</fullName>
    </recommendedName>
</protein>
<dbReference type="SUPFAM" id="SSF54862">
    <property type="entry name" value="4Fe-4S ferredoxins"/>
    <property type="match status" value="1"/>
</dbReference>